<evidence type="ECO:0000256" key="1">
    <source>
        <dbReference type="ARBA" id="ARBA00022676"/>
    </source>
</evidence>
<dbReference type="AlphaFoldDB" id="B9D3A2"/>
<comment type="caution">
    <text evidence="3">The sequence shown here is derived from an EMBL/GenBank/DDBJ whole genome shotgun (WGS) entry which is preliminary data.</text>
</comment>
<protein>
    <submittedName>
        <fullName evidence="3">Lipopolysaccharide heptosyltransferase II</fullName>
        <ecNumber evidence="3">2.4.-.-</ecNumber>
    </submittedName>
</protein>
<keyword evidence="1 3" id="KW-0328">Glycosyltransferase</keyword>
<organism evidence="3 4">
    <name type="scientific">Campylobacter rectus RM3267</name>
    <dbReference type="NCBI Taxonomy" id="553218"/>
    <lineage>
        <taxon>Bacteria</taxon>
        <taxon>Pseudomonadati</taxon>
        <taxon>Campylobacterota</taxon>
        <taxon>Epsilonproteobacteria</taxon>
        <taxon>Campylobacterales</taxon>
        <taxon>Campylobacteraceae</taxon>
        <taxon>Campylobacter</taxon>
    </lineage>
</organism>
<evidence type="ECO:0000313" key="4">
    <source>
        <dbReference type="Proteomes" id="UP000003082"/>
    </source>
</evidence>
<accession>B9D3A2</accession>
<dbReference type="EC" id="2.4.-.-" evidence="3"/>
<evidence type="ECO:0000313" key="3">
    <source>
        <dbReference type="EMBL" id="EEF13537.1"/>
    </source>
</evidence>
<dbReference type="GO" id="GO:0005829">
    <property type="term" value="C:cytosol"/>
    <property type="evidence" value="ECO:0007669"/>
    <property type="project" value="TreeGrafter"/>
</dbReference>
<keyword evidence="4" id="KW-1185">Reference proteome</keyword>
<dbReference type="eggNOG" id="COG0859">
    <property type="taxonomic scope" value="Bacteria"/>
</dbReference>
<dbReference type="EMBL" id="ACFU01000018">
    <property type="protein sequence ID" value="EEF13537.1"/>
    <property type="molecule type" value="Genomic_DNA"/>
</dbReference>
<keyword evidence="2 3" id="KW-0808">Transferase</keyword>
<proteinExistence type="predicted"/>
<dbReference type="GO" id="GO:0008713">
    <property type="term" value="F:ADP-heptose-lipopolysaccharide heptosyltransferase activity"/>
    <property type="evidence" value="ECO:0007669"/>
    <property type="project" value="TreeGrafter"/>
</dbReference>
<dbReference type="Pfam" id="PF01075">
    <property type="entry name" value="Glyco_transf_9"/>
    <property type="match status" value="1"/>
</dbReference>
<dbReference type="GO" id="GO:0009244">
    <property type="term" value="P:lipopolysaccharide core region biosynthetic process"/>
    <property type="evidence" value="ECO:0007669"/>
    <property type="project" value="TreeGrafter"/>
</dbReference>
<reference evidence="3 4" key="1">
    <citation type="submission" date="2008-08" db="EMBL/GenBank/DDBJ databases">
        <authorList>
            <person name="Madupu R."/>
            <person name="Durkin A.S."/>
            <person name="Torralba M."/>
            <person name="Methe B."/>
            <person name="Sutton G.G."/>
            <person name="Strausberg R.L."/>
            <person name="Nelson K.E."/>
        </authorList>
    </citation>
    <scope>NUCLEOTIDE SEQUENCE [LARGE SCALE GENOMIC DNA]</scope>
    <source>
        <strain evidence="3 4">RM3267</strain>
    </source>
</reference>
<dbReference type="Proteomes" id="UP000003082">
    <property type="component" value="Unassembled WGS sequence"/>
</dbReference>
<dbReference type="STRING" id="553218.CAMRE0001_2264"/>
<dbReference type="SUPFAM" id="SSF53756">
    <property type="entry name" value="UDP-Glycosyltransferase/glycogen phosphorylase"/>
    <property type="match status" value="1"/>
</dbReference>
<dbReference type="InterPro" id="IPR002201">
    <property type="entry name" value="Glyco_trans_9"/>
</dbReference>
<dbReference type="PANTHER" id="PTHR30160:SF7">
    <property type="entry name" value="ADP-HEPTOSE--LPS HEPTOSYLTRANSFERASE 2"/>
    <property type="match status" value="1"/>
</dbReference>
<dbReference type="InterPro" id="IPR051199">
    <property type="entry name" value="LPS_LOS_Heptosyltrfase"/>
</dbReference>
<dbReference type="Gene3D" id="3.40.50.2000">
    <property type="entry name" value="Glycogen Phosphorylase B"/>
    <property type="match status" value="2"/>
</dbReference>
<dbReference type="PANTHER" id="PTHR30160">
    <property type="entry name" value="TETRAACYLDISACCHARIDE 4'-KINASE-RELATED"/>
    <property type="match status" value="1"/>
</dbReference>
<dbReference type="CDD" id="cd03789">
    <property type="entry name" value="GT9_LPS_heptosyltransferase"/>
    <property type="match status" value="1"/>
</dbReference>
<evidence type="ECO:0000256" key="2">
    <source>
        <dbReference type="ARBA" id="ARBA00022679"/>
    </source>
</evidence>
<sequence>MRILIELPTWLGDAVMASAAVEAIAKHAATFGAGNLTGEFEGLADTFTDGSDFHSASGDETARKFDGENLTVGDDAGAFGDDISGRSFSFLSQNFGAVMQEIQFFTNKNSLNSNSEFNAKFKSGGDVNLTSKMQNLTLNGQNLKPSETAQISTAFGKTATNSEQKFKNLSQDFKAQTQKLENQAQNFKKKDLLTAQNRENLADKHVKIVFFGSFAACELFKAHPNCERVVVDNSKKAKFRLWRLFWQARNLGKFDAAFSFRSSFASKILLYGARAQQKFIFQKSKDGAHQVQKYLKFVKSALNLKRADDELKLYFEPRKFDAPVLGLNPGASYGSAKRWYPAYFAQVALHFKDKFKIMIFGGVGERDMCEQIERILRENGADCENLAGKTSVKELCENIGGTGQSGGIFVTNDSGPMHIAAAYKTPTIALFGPTRFTQTCPWRNENARILHLNLECMPCMKRACPLKNHACMKDLSPQAVIQTIEREFFGKAQGN</sequence>
<gene>
    <name evidence="3" type="primary">rfaF</name>
    <name evidence="3" type="ORF">CAMRE0001_2264</name>
</gene>
<name>B9D3A2_CAMRE</name>